<comment type="caution">
    <text evidence="1">The sequence shown here is derived from an EMBL/GenBank/DDBJ whole genome shotgun (WGS) entry which is preliminary data.</text>
</comment>
<dbReference type="InterPro" id="IPR036412">
    <property type="entry name" value="HAD-like_sf"/>
</dbReference>
<dbReference type="InterPro" id="IPR006439">
    <property type="entry name" value="HAD-SF_hydro_IA"/>
</dbReference>
<protein>
    <submittedName>
        <fullName evidence="1">Pyrimidine 5'-nucleotidase</fullName>
    </submittedName>
</protein>
<proteinExistence type="predicted"/>
<dbReference type="NCBIfam" id="TIGR01993">
    <property type="entry name" value="Pyr-5-nucltdase"/>
    <property type="match status" value="1"/>
</dbReference>
<dbReference type="Proteomes" id="UP000264589">
    <property type="component" value="Unassembled WGS sequence"/>
</dbReference>
<dbReference type="SFLD" id="SFLDG01132">
    <property type="entry name" value="C1.5.3:_5'-Nucleotidase_Like"/>
    <property type="match status" value="1"/>
</dbReference>
<sequence>MRNSNPFQGIDTWIFDLDNTLYPADCHLFRQIDQRMSVFIQERLEVEAGHARFLQKDWYARHGTTLAGLMAEHDVAPQDFLEYVHDIDLSDVGHNAELREAISRLPGRRLIFTNGSVRHAENVAGKIGILDLFDGVFDIEAGDYQPKPHAPAYDRFIGHFDVTPERSAFFEDMPQNLQVPYEAGMRTVLVQSAAEWFDDEPEDKRPSKPGETYPHVHHVTDDLTGFLGNLTTRALADTEEDT</sequence>
<dbReference type="Gene3D" id="1.10.150.450">
    <property type="match status" value="1"/>
</dbReference>
<dbReference type="SUPFAM" id="SSF56784">
    <property type="entry name" value="HAD-like"/>
    <property type="match status" value="1"/>
</dbReference>
<dbReference type="EMBL" id="QUQO01000001">
    <property type="protein sequence ID" value="RFB05519.1"/>
    <property type="molecule type" value="Genomic_DNA"/>
</dbReference>
<organism evidence="1 2">
    <name type="scientific">Parvularcula marina</name>
    <dbReference type="NCBI Taxonomy" id="2292771"/>
    <lineage>
        <taxon>Bacteria</taxon>
        <taxon>Pseudomonadati</taxon>
        <taxon>Pseudomonadota</taxon>
        <taxon>Alphaproteobacteria</taxon>
        <taxon>Parvularculales</taxon>
        <taxon>Parvularculaceae</taxon>
        <taxon>Parvularcula</taxon>
    </lineage>
</organism>
<dbReference type="Pfam" id="PF00702">
    <property type="entry name" value="Hydrolase"/>
    <property type="match status" value="1"/>
</dbReference>
<dbReference type="PANTHER" id="PTHR12725">
    <property type="entry name" value="HALOACID DEHALOGENASE-LIKE HYDROLASE"/>
    <property type="match status" value="1"/>
</dbReference>
<evidence type="ECO:0000313" key="2">
    <source>
        <dbReference type="Proteomes" id="UP000264589"/>
    </source>
</evidence>
<reference evidence="1 2" key="1">
    <citation type="submission" date="2018-08" db="EMBL/GenBank/DDBJ databases">
        <title>Parvularcula sp. SM1705, isolated from surface water of the South Sea China.</title>
        <authorList>
            <person name="Sun L."/>
        </authorList>
    </citation>
    <scope>NUCLEOTIDE SEQUENCE [LARGE SCALE GENOMIC DNA]</scope>
    <source>
        <strain evidence="1 2">SM1705</strain>
    </source>
</reference>
<dbReference type="NCBIfam" id="TIGR01509">
    <property type="entry name" value="HAD-SF-IA-v3"/>
    <property type="match status" value="1"/>
</dbReference>
<dbReference type="RefSeq" id="WP_116392152.1">
    <property type="nucleotide sequence ID" value="NZ_QUQO01000001.1"/>
</dbReference>
<keyword evidence="2" id="KW-1185">Reference proteome</keyword>
<accession>A0A371RJA4</accession>
<dbReference type="OrthoDB" id="9803141at2"/>
<dbReference type="InterPro" id="IPR023214">
    <property type="entry name" value="HAD_sf"/>
</dbReference>
<name>A0A371RJA4_9PROT</name>
<dbReference type="InterPro" id="IPR010237">
    <property type="entry name" value="Pyr-5-nucltdase"/>
</dbReference>
<dbReference type="PANTHER" id="PTHR12725:SF117">
    <property type="entry name" value="HALOACID DEHALOGENASE-LIKE HYDROLASE"/>
    <property type="match status" value="1"/>
</dbReference>
<dbReference type="SFLD" id="SFLDS00003">
    <property type="entry name" value="Haloacid_Dehalogenase"/>
    <property type="match status" value="1"/>
</dbReference>
<dbReference type="Gene3D" id="3.40.50.1000">
    <property type="entry name" value="HAD superfamily/HAD-like"/>
    <property type="match status" value="1"/>
</dbReference>
<evidence type="ECO:0000313" key="1">
    <source>
        <dbReference type="EMBL" id="RFB05519.1"/>
    </source>
</evidence>
<dbReference type="InParanoid" id="A0A371RJA4"/>
<dbReference type="SFLD" id="SFLDG01129">
    <property type="entry name" value="C1.5:_HAD__Beta-PGM__Phosphata"/>
    <property type="match status" value="1"/>
</dbReference>
<gene>
    <name evidence="1" type="ORF">DX908_09745</name>
</gene>
<dbReference type="AlphaFoldDB" id="A0A371RJA4"/>